<dbReference type="InterPro" id="IPR003724">
    <property type="entry name" value="CblAdoTrfase_CobA"/>
</dbReference>
<evidence type="ECO:0000313" key="2">
    <source>
        <dbReference type="Proteomes" id="UP000657006"/>
    </source>
</evidence>
<dbReference type="Gene3D" id="3.40.50.300">
    <property type="entry name" value="P-loop containing nucleotide triphosphate hydrolases"/>
    <property type="match status" value="1"/>
</dbReference>
<dbReference type="InterPro" id="IPR027417">
    <property type="entry name" value="P-loop_NTPase"/>
</dbReference>
<dbReference type="PANTHER" id="PTHR46638">
    <property type="entry name" value="CORRINOID ADENOSYLTRANSFERASE"/>
    <property type="match status" value="1"/>
</dbReference>
<dbReference type="GO" id="GO:0008817">
    <property type="term" value="F:corrinoid adenosyltransferase activity"/>
    <property type="evidence" value="ECO:0007669"/>
    <property type="project" value="InterPro"/>
</dbReference>
<dbReference type="SUPFAM" id="SSF52540">
    <property type="entry name" value="P-loop containing nucleoside triphosphate hydrolases"/>
    <property type="match status" value="1"/>
</dbReference>
<dbReference type="GO" id="GO:0005524">
    <property type="term" value="F:ATP binding"/>
    <property type="evidence" value="ECO:0007669"/>
    <property type="project" value="InterPro"/>
</dbReference>
<sequence length="174" mass="18884">MSKGLVHLYCGDGKGKTTAAMGLAVRAAGSGMKVVVVQFLKDGDSSELSILSSLPNVTVLSGKPVKGFSFSMTPEEKALVAKTHNGYLETAIALYQEGKAQLIVLDEAVAALSLNMLNRERLLTFLRGDEHPEVVLTGRGPDSELQELADYITEMTLRRHPYDRGIMARKGIEY</sequence>
<organism evidence="1 2">
    <name type="scientific">Bianquea renquensis</name>
    <dbReference type="NCBI Taxonomy" id="2763661"/>
    <lineage>
        <taxon>Bacteria</taxon>
        <taxon>Bacillati</taxon>
        <taxon>Bacillota</taxon>
        <taxon>Clostridia</taxon>
        <taxon>Eubacteriales</taxon>
        <taxon>Bianqueaceae</taxon>
        <taxon>Bianquea</taxon>
    </lineage>
</organism>
<dbReference type="PANTHER" id="PTHR46638:SF1">
    <property type="entry name" value="CORRINOID ADENOSYLTRANSFERASE"/>
    <property type="match status" value="1"/>
</dbReference>
<dbReference type="Pfam" id="PF02572">
    <property type="entry name" value="CobA_CobO_BtuR"/>
    <property type="match status" value="1"/>
</dbReference>
<keyword evidence="2" id="KW-1185">Reference proteome</keyword>
<dbReference type="PIRSF" id="PIRSF015617">
    <property type="entry name" value="Adensltrnsf_CobA"/>
    <property type="match status" value="1"/>
</dbReference>
<dbReference type="Proteomes" id="UP000657006">
    <property type="component" value="Unassembled WGS sequence"/>
</dbReference>
<dbReference type="AlphaFoldDB" id="A0A926I059"/>
<gene>
    <name evidence="1" type="ORF">H8730_01030</name>
</gene>
<dbReference type="RefSeq" id="WP_177717605.1">
    <property type="nucleotide sequence ID" value="NZ_JACRSQ010000001.1"/>
</dbReference>
<comment type="caution">
    <text evidence="1">The sequence shown here is derived from an EMBL/GenBank/DDBJ whole genome shotgun (WGS) entry which is preliminary data.</text>
</comment>
<name>A0A926I059_9FIRM</name>
<dbReference type="EMBL" id="JACRSQ010000001">
    <property type="protein sequence ID" value="MBC8542133.1"/>
    <property type="molecule type" value="Genomic_DNA"/>
</dbReference>
<dbReference type="GO" id="GO:0009236">
    <property type="term" value="P:cobalamin biosynthetic process"/>
    <property type="evidence" value="ECO:0007669"/>
    <property type="project" value="InterPro"/>
</dbReference>
<evidence type="ECO:0000313" key="1">
    <source>
        <dbReference type="EMBL" id="MBC8542133.1"/>
    </source>
</evidence>
<protein>
    <submittedName>
        <fullName evidence="1">Cob(I)yrinic acid a,c-diamide adenosyltransferase</fullName>
    </submittedName>
</protein>
<reference evidence="1" key="1">
    <citation type="submission" date="2020-08" db="EMBL/GenBank/DDBJ databases">
        <title>Genome public.</title>
        <authorList>
            <person name="Liu C."/>
            <person name="Sun Q."/>
        </authorList>
    </citation>
    <scope>NUCLEOTIDE SEQUENCE</scope>
    <source>
        <strain evidence="1">NSJ-32</strain>
    </source>
</reference>
<proteinExistence type="predicted"/>
<accession>A0A926I059</accession>